<feature type="binding site" evidence="10">
    <location>
        <position position="13"/>
    </location>
    <ligand>
        <name>Mg(2+)</name>
        <dbReference type="ChEBI" id="CHEBI:18420"/>
        <label>1</label>
    </ligand>
</feature>
<dbReference type="Pfam" id="PF03372">
    <property type="entry name" value="Exo_endo_phos"/>
    <property type="match status" value="1"/>
</dbReference>
<dbReference type="CDD" id="cd09076">
    <property type="entry name" value="L1-EN"/>
    <property type="match status" value="1"/>
</dbReference>
<dbReference type="GO" id="GO:0008311">
    <property type="term" value="F:double-stranded DNA 3'-5' DNA exonuclease activity"/>
    <property type="evidence" value="ECO:0007669"/>
    <property type="project" value="UniProtKB-EC"/>
</dbReference>
<keyword evidence="8" id="KW-0233">DNA recombination</keyword>
<dbReference type="PANTHER" id="PTHR22748:SF25">
    <property type="entry name" value="ENDONUCLEASE_EXONUCLEASE_PHOSPHATASE DOMAIN-CONTAINING PROTEIN"/>
    <property type="match status" value="1"/>
</dbReference>
<dbReference type="PANTHER" id="PTHR22748">
    <property type="entry name" value="AP ENDONUCLEASE"/>
    <property type="match status" value="1"/>
</dbReference>
<comment type="catalytic activity">
    <reaction evidence="1">
        <text>Exonucleolytic cleavage in the 3'- to 5'-direction to yield nucleoside 5'-phosphates.</text>
        <dbReference type="EC" id="3.1.11.2"/>
    </reaction>
</comment>
<protein>
    <recommendedName>
        <fullName evidence="3">exodeoxyribonuclease III</fullName>
        <ecNumber evidence="3">3.1.11.2</ecNumber>
    </recommendedName>
</protein>
<keyword evidence="5" id="KW-0227">DNA damage</keyword>
<comment type="cofactor">
    <cofactor evidence="10">
        <name>Mg(2+)</name>
        <dbReference type="ChEBI" id="CHEBI:18420"/>
    </cofactor>
    <cofactor evidence="10">
        <name>Mn(2+)</name>
        <dbReference type="ChEBI" id="CHEBI:29035"/>
    </cofactor>
    <text evidence="10">Probably binds two magnesium or manganese ions per subunit.</text>
</comment>
<reference evidence="13" key="1">
    <citation type="submission" date="2025-05" db="UniProtKB">
        <authorList>
            <consortium name="Ensembl"/>
        </authorList>
    </citation>
    <scope>IDENTIFICATION</scope>
</reference>
<evidence type="ECO:0000256" key="9">
    <source>
        <dbReference type="ARBA" id="ARBA00023204"/>
    </source>
</evidence>
<evidence type="ECO:0000256" key="8">
    <source>
        <dbReference type="ARBA" id="ARBA00023172"/>
    </source>
</evidence>
<accession>A0A8D0RCS0</accession>
<evidence type="ECO:0000256" key="5">
    <source>
        <dbReference type="ARBA" id="ARBA00022763"/>
    </source>
</evidence>
<feature type="binding site" evidence="10">
    <location>
        <position position="146"/>
    </location>
    <ligand>
        <name>Mg(2+)</name>
        <dbReference type="ChEBI" id="CHEBI:18420"/>
        <label>1</label>
    </ligand>
</feature>
<comment type="similarity">
    <text evidence="2">Belongs to the DNA repair enzymes AP/ExoA family.</text>
</comment>
<evidence type="ECO:0000256" key="1">
    <source>
        <dbReference type="ARBA" id="ARBA00000493"/>
    </source>
</evidence>
<feature type="domain" description="Endonuclease/exonuclease/phosphatase" evidence="12">
    <location>
        <begin position="10"/>
        <end position="158"/>
    </location>
</feature>
<keyword evidence="10" id="KW-0464">Manganese</keyword>
<name>A0A8D0RCS0_PIG</name>
<evidence type="ECO:0000256" key="3">
    <source>
        <dbReference type="ARBA" id="ARBA00012115"/>
    </source>
</evidence>
<evidence type="ECO:0000259" key="12">
    <source>
        <dbReference type="Pfam" id="PF03372"/>
    </source>
</evidence>
<dbReference type="AlphaFoldDB" id="A0A8D0RCS0"/>
<evidence type="ECO:0000256" key="4">
    <source>
        <dbReference type="ARBA" id="ARBA00022723"/>
    </source>
</evidence>
<evidence type="ECO:0000313" key="13">
    <source>
        <dbReference type="Ensembl" id="ENSSSCP00025014936.1"/>
    </source>
</evidence>
<dbReference type="Proteomes" id="UP000694727">
    <property type="component" value="Unplaced"/>
</dbReference>
<dbReference type="InterPro" id="IPR005135">
    <property type="entry name" value="Endo/exonuclease/phosphatase"/>
</dbReference>
<dbReference type="InterPro" id="IPR036691">
    <property type="entry name" value="Endo/exonu/phosph_ase_sf"/>
</dbReference>
<evidence type="ECO:0000256" key="11">
    <source>
        <dbReference type="PIRSR" id="PIRSR604808-3"/>
    </source>
</evidence>
<dbReference type="Ensembl" id="ENSSSCT00065000690.1">
    <property type="protein sequence ID" value="ENSSSCP00065000153.1"/>
    <property type="gene ID" value="ENSSSCG00065000606.1"/>
</dbReference>
<dbReference type="GO" id="GO:0006281">
    <property type="term" value="P:DNA repair"/>
    <property type="evidence" value="ECO:0007669"/>
    <property type="project" value="UniProtKB-KW"/>
</dbReference>
<evidence type="ECO:0000256" key="6">
    <source>
        <dbReference type="ARBA" id="ARBA00022801"/>
    </source>
</evidence>
<dbReference type="Proteomes" id="UP000694728">
    <property type="component" value="Unplaced"/>
</dbReference>
<dbReference type="GO" id="GO:0046872">
    <property type="term" value="F:metal ion binding"/>
    <property type="evidence" value="ECO:0007669"/>
    <property type="project" value="UniProtKB-KW"/>
</dbReference>
<dbReference type="Proteomes" id="UP000694725">
    <property type="component" value="Unplaced"/>
</dbReference>
<sequence length="172" mass="19644">MTIKHHLSIITLNVNGLNALIKRHRVAEWIKCQKISICCLQETHLRTKDTYRLKVKGWGKIFHASRHDRKAGVAILISEKIDFKTKDIKKDKEGHYLMIKGSTQGEDVTVMNIYASNTGAPRYIQQMLQDIKGEIDGNTIIVGDFNTPLTQIVRCSRQKTNKATEILKETIE</sequence>
<feature type="binding site" evidence="10">
    <location>
        <position position="42"/>
    </location>
    <ligand>
        <name>Mg(2+)</name>
        <dbReference type="ChEBI" id="CHEBI:18420"/>
        <label>1</label>
    </ligand>
</feature>
<dbReference type="Ensembl" id="ENSSSCT00025035774.1">
    <property type="protein sequence ID" value="ENSSSCP00025014936.1"/>
    <property type="gene ID" value="ENSSSCG00025026468.1"/>
</dbReference>
<organism evidence="13 14">
    <name type="scientific">Sus scrofa</name>
    <name type="common">Pig</name>
    <dbReference type="NCBI Taxonomy" id="9823"/>
    <lineage>
        <taxon>Eukaryota</taxon>
        <taxon>Metazoa</taxon>
        <taxon>Chordata</taxon>
        <taxon>Craniata</taxon>
        <taxon>Vertebrata</taxon>
        <taxon>Euteleostomi</taxon>
        <taxon>Mammalia</taxon>
        <taxon>Eutheria</taxon>
        <taxon>Laurasiatheria</taxon>
        <taxon>Artiodactyla</taxon>
        <taxon>Suina</taxon>
        <taxon>Suidae</taxon>
        <taxon>Sus</taxon>
    </lineage>
</organism>
<feature type="site" description="Transition state stabilizer" evidence="11">
    <location>
        <position position="146"/>
    </location>
</feature>
<feature type="binding site" evidence="10">
    <location>
        <position position="144"/>
    </location>
    <ligand>
        <name>Mg(2+)</name>
        <dbReference type="ChEBI" id="CHEBI:18420"/>
        <label>1</label>
    </ligand>
</feature>
<evidence type="ECO:0000256" key="10">
    <source>
        <dbReference type="PIRSR" id="PIRSR604808-2"/>
    </source>
</evidence>
<dbReference type="Gene3D" id="3.60.10.10">
    <property type="entry name" value="Endonuclease/exonuclease/phosphatase"/>
    <property type="match status" value="1"/>
</dbReference>
<dbReference type="Ensembl" id="ENSSSCT00045062664.1">
    <property type="protein sequence ID" value="ENSSSCP00045044158.1"/>
    <property type="gene ID" value="ENSSSCG00045036423.1"/>
</dbReference>
<keyword evidence="7 10" id="KW-0460">Magnesium</keyword>
<dbReference type="SUPFAM" id="SSF56219">
    <property type="entry name" value="DNase I-like"/>
    <property type="match status" value="1"/>
</dbReference>
<keyword evidence="6" id="KW-0378">Hydrolase</keyword>
<dbReference type="EC" id="3.1.11.2" evidence="3"/>
<proteinExistence type="inferred from homology"/>
<dbReference type="GO" id="GO:0006310">
    <property type="term" value="P:DNA recombination"/>
    <property type="evidence" value="ECO:0007669"/>
    <property type="project" value="UniProtKB-KW"/>
</dbReference>
<keyword evidence="4 10" id="KW-0479">Metal-binding</keyword>
<keyword evidence="9" id="KW-0234">DNA repair</keyword>
<evidence type="ECO:0000256" key="7">
    <source>
        <dbReference type="ARBA" id="ARBA00022842"/>
    </source>
</evidence>
<evidence type="ECO:0000256" key="2">
    <source>
        <dbReference type="ARBA" id="ARBA00007092"/>
    </source>
</evidence>
<dbReference type="InterPro" id="IPR004808">
    <property type="entry name" value="AP_endonuc_1"/>
</dbReference>
<evidence type="ECO:0000313" key="14">
    <source>
        <dbReference type="Proteomes" id="UP000694727"/>
    </source>
</evidence>